<protein>
    <recommendedName>
        <fullName evidence="4">Inheritance of peroxisomes protein 1</fullName>
    </recommendedName>
</protein>
<dbReference type="Pfam" id="PF12634">
    <property type="entry name" value="Inp1"/>
    <property type="match status" value="1"/>
</dbReference>
<reference evidence="7 8" key="2">
    <citation type="submission" date="2019-11" db="EMBL/GenBank/DDBJ databases">
        <authorList>
            <person name="Lu H."/>
        </authorList>
    </citation>
    <scope>NUCLEOTIDE SEQUENCE [LARGE SCALE GENOMIC DNA]</scope>
    <source>
        <strain evidence="7 8">FIM1</strain>
    </source>
</reference>
<evidence type="ECO:0000256" key="1">
    <source>
        <dbReference type="ARBA" id="ARBA00003594"/>
    </source>
</evidence>
<evidence type="ECO:0000313" key="7">
    <source>
        <dbReference type="EMBL" id="QGN17094.1"/>
    </source>
</evidence>
<evidence type="ECO:0000256" key="2">
    <source>
        <dbReference type="ARBA" id="ARBA00004421"/>
    </source>
</evidence>
<keyword evidence="5" id="KW-0472">Membrane</keyword>
<evidence type="ECO:0000313" key="8">
    <source>
        <dbReference type="Proteomes" id="UP000422736"/>
    </source>
</evidence>
<comment type="function">
    <text evidence="1">Required for peroxisome inheritance.</text>
</comment>
<organism evidence="7 8">
    <name type="scientific">Kluyveromyces marxianus</name>
    <name type="common">Yeast</name>
    <name type="synonym">Candida kefyr</name>
    <dbReference type="NCBI Taxonomy" id="4911"/>
    <lineage>
        <taxon>Eukaryota</taxon>
        <taxon>Fungi</taxon>
        <taxon>Dikarya</taxon>
        <taxon>Ascomycota</taxon>
        <taxon>Saccharomycotina</taxon>
        <taxon>Saccharomycetes</taxon>
        <taxon>Saccharomycetales</taxon>
        <taxon>Saccharomycetaceae</taxon>
        <taxon>Kluyveromyces</taxon>
    </lineage>
</organism>
<dbReference type="EMBL" id="CP015059">
    <property type="protein sequence ID" value="QGN17094.1"/>
    <property type="molecule type" value="Genomic_DNA"/>
</dbReference>
<evidence type="ECO:0000256" key="3">
    <source>
        <dbReference type="ARBA" id="ARBA00010707"/>
    </source>
</evidence>
<proteinExistence type="inferred from homology"/>
<dbReference type="Proteomes" id="UP000422736">
    <property type="component" value="Chromosome 6"/>
</dbReference>
<accession>A0ABX6EZC4</accession>
<name>A0ABX6EZC4_KLUMA</name>
<evidence type="ECO:0000256" key="5">
    <source>
        <dbReference type="ARBA" id="ARBA00023136"/>
    </source>
</evidence>
<sequence length="352" mass="40131">MVVMGSPKKKSGGPFKTLKNSFLRNKGQNIQLQSTEINNIGRSSKRKSVQRTTLFQHDYVKVRSWPSDNPKSINVISNKATFEIYEINMVHSKQRMNYLSIGKKDQFVHPILPKLKVKRLITNPTELKVIISLFNPQRFWEVTFLANGNEPLPSQTLINFENVMSKICQYEDGTQVVLPSTNTITEPANTTSAETFDDIEEEVDDLEFLLWDHVSDQGGFSEIGSLEPDESSTMSTTSVEHSIVPPGDVINKTFKQALGRIKPFDSGSRENNLRYKRFSSFHTTFVDGNDWRLEFKNSYHDNRRSISVPMSTKFHNDMRINHNSSDSDNTSNVVDYNSISWMNISCEDIGDA</sequence>
<evidence type="ECO:0000256" key="4">
    <source>
        <dbReference type="ARBA" id="ARBA00021397"/>
    </source>
</evidence>
<keyword evidence="8" id="KW-1185">Reference proteome</keyword>
<evidence type="ECO:0000256" key="6">
    <source>
        <dbReference type="ARBA" id="ARBA00023140"/>
    </source>
</evidence>
<comment type="subcellular location">
    <subcellularLocation>
        <location evidence="2">Peroxisome membrane</location>
        <topology evidence="2">Peripheral membrane protein</topology>
    </subcellularLocation>
</comment>
<reference evidence="7 8" key="1">
    <citation type="submission" date="2016-03" db="EMBL/GenBank/DDBJ databases">
        <title>How can Kluyveromyces marxianus grow so fast - potential evolutionary course in Saccharomyces Complex revealed by comparative genomics.</title>
        <authorList>
            <person name="Mo W."/>
            <person name="Lu W."/>
            <person name="Yang X."/>
            <person name="Qi J."/>
            <person name="Lv H."/>
        </authorList>
    </citation>
    <scope>NUCLEOTIDE SEQUENCE [LARGE SCALE GENOMIC DNA]</scope>
    <source>
        <strain evidence="7 8">FIM1</strain>
    </source>
</reference>
<dbReference type="PRINTS" id="PR02103">
    <property type="entry name" value="INPROXISOME1"/>
</dbReference>
<keyword evidence="6" id="KW-0576">Peroxisome</keyword>
<comment type="similarity">
    <text evidence="3">Belongs to the INP1 family.</text>
</comment>
<gene>
    <name evidence="7" type="primary">INP1</name>
    <name evidence="7" type="ORF">FIM1_3825</name>
</gene>
<dbReference type="InterPro" id="IPR024758">
    <property type="entry name" value="Inp1"/>
</dbReference>